<dbReference type="EMBL" id="GBRH01265788">
    <property type="protein sequence ID" value="JAD32107.1"/>
    <property type="molecule type" value="Transcribed_RNA"/>
</dbReference>
<accession>A0A0A8ZBA3</accession>
<evidence type="ECO:0000313" key="2">
    <source>
        <dbReference type="EMBL" id="JAD32107.1"/>
    </source>
</evidence>
<feature type="compositionally biased region" description="Polar residues" evidence="1">
    <location>
        <begin position="28"/>
        <end position="49"/>
    </location>
</feature>
<feature type="region of interest" description="Disordered" evidence="1">
    <location>
        <begin position="27"/>
        <end position="56"/>
    </location>
</feature>
<evidence type="ECO:0000256" key="1">
    <source>
        <dbReference type="SAM" id="MobiDB-lite"/>
    </source>
</evidence>
<name>A0A0A8ZBA3_ARUDO</name>
<reference evidence="2" key="1">
    <citation type="submission" date="2014-09" db="EMBL/GenBank/DDBJ databases">
        <authorList>
            <person name="Magalhaes I.L.F."/>
            <person name="Oliveira U."/>
            <person name="Santos F.R."/>
            <person name="Vidigal T.H.D.A."/>
            <person name="Brescovit A.D."/>
            <person name="Santos A.J."/>
        </authorList>
    </citation>
    <scope>NUCLEOTIDE SEQUENCE</scope>
    <source>
        <tissue evidence="2">Shoot tissue taken approximately 20 cm above the soil surface</tissue>
    </source>
</reference>
<dbReference type="AlphaFoldDB" id="A0A0A8ZBA3"/>
<organism evidence="2">
    <name type="scientific">Arundo donax</name>
    <name type="common">Giant reed</name>
    <name type="synonym">Donax arundinaceus</name>
    <dbReference type="NCBI Taxonomy" id="35708"/>
    <lineage>
        <taxon>Eukaryota</taxon>
        <taxon>Viridiplantae</taxon>
        <taxon>Streptophyta</taxon>
        <taxon>Embryophyta</taxon>
        <taxon>Tracheophyta</taxon>
        <taxon>Spermatophyta</taxon>
        <taxon>Magnoliopsida</taxon>
        <taxon>Liliopsida</taxon>
        <taxon>Poales</taxon>
        <taxon>Poaceae</taxon>
        <taxon>PACMAD clade</taxon>
        <taxon>Arundinoideae</taxon>
        <taxon>Arundineae</taxon>
        <taxon>Arundo</taxon>
    </lineage>
</organism>
<proteinExistence type="predicted"/>
<sequence length="56" mass="6026">MIDSSAVRPMIALTSTLEVAVVRAVDRGSNTGLNLKTSSPPNLRTSNNDDQPEQRT</sequence>
<protein>
    <submittedName>
        <fullName evidence="2">Uncharacterized protein</fullName>
    </submittedName>
</protein>
<reference evidence="2" key="2">
    <citation type="journal article" date="2015" name="Data Brief">
        <title>Shoot transcriptome of the giant reed, Arundo donax.</title>
        <authorList>
            <person name="Barrero R.A."/>
            <person name="Guerrero F.D."/>
            <person name="Moolhuijzen P."/>
            <person name="Goolsby J.A."/>
            <person name="Tidwell J."/>
            <person name="Bellgard S.E."/>
            <person name="Bellgard M.I."/>
        </authorList>
    </citation>
    <scope>NUCLEOTIDE SEQUENCE</scope>
    <source>
        <tissue evidence="2">Shoot tissue taken approximately 20 cm above the soil surface</tissue>
    </source>
</reference>